<dbReference type="AlphaFoldDB" id="A0A068NSS6"/>
<dbReference type="Proteomes" id="UP000027982">
    <property type="component" value="Chromosome"/>
</dbReference>
<dbReference type="PIRSF" id="PIRSF015853">
    <property type="entry name" value="Pep_DppA"/>
    <property type="match status" value="1"/>
</dbReference>
<keyword evidence="3" id="KW-0645">Protease</keyword>
<name>A0A068NSS6_FIMGI</name>
<dbReference type="CDD" id="cd08663">
    <property type="entry name" value="DAP_dppA_1"/>
    <property type="match status" value="1"/>
</dbReference>
<dbReference type="InterPro" id="IPR007035">
    <property type="entry name" value="Peptidase_M55"/>
</dbReference>
<dbReference type="Gene3D" id="3.30.1360.130">
    <property type="entry name" value="Dipeptide transport protein"/>
    <property type="match status" value="1"/>
</dbReference>
<dbReference type="HOGENOM" id="CLU_086038_1_0_0"/>
<keyword evidence="2" id="KW-0479">Metal-binding</keyword>
<proteinExistence type="predicted"/>
<dbReference type="RefSeq" id="WP_025229621.1">
    <property type="nucleotide sequence ID" value="NZ_CP007139.1"/>
</dbReference>
<keyword evidence="3" id="KW-0378">Hydrolase</keyword>
<dbReference type="GO" id="GO:0004177">
    <property type="term" value="F:aminopeptidase activity"/>
    <property type="evidence" value="ECO:0007669"/>
    <property type="project" value="UniProtKB-KW"/>
</dbReference>
<sequence>MRIYISVDIEGATGIVSFSQCGRPDGEHYDFAFARRMLTHDVNAAIRGARKGGATQVVVKDSHAGCKNLLIDELESDVELISGIGSGTMGMMEGIDASFDGAFLVGYHGMAGAQSGLMEHALAGGVHRFWLNGFEAGEIEISAAVAGTFGVPTLLVTSDDAGCDEAKGALPGVTTYSTKTGFGRYMGRLKHPSVTGPGIEDAAAKAISSARVVPTHGTAEPTTMRVAFRTVEEADTASTLEGTQRVDAYSVEWTRPDFLGAHRTAYNVFHLSMQGRRFGS</sequence>
<keyword evidence="2" id="KW-0862">Zinc</keyword>
<organism evidence="3 4">
    <name type="scientific">Fimbriimonas ginsengisoli Gsoil 348</name>
    <dbReference type="NCBI Taxonomy" id="661478"/>
    <lineage>
        <taxon>Bacteria</taxon>
        <taxon>Bacillati</taxon>
        <taxon>Armatimonadota</taxon>
        <taxon>Fimbriimonadia</taxon>
        <taxon>Fimbriimonadales</taxon>
        <taxon>Fimbriimonadaceae</taxon>
        <taxon>Fimbriimonas</taxon>
    </lineage>
</organism>
<dbReference type="InterPro" id="IPR036177">
    <property type="entry name" value="Peptidase_M55_sf"/>
</dbReference>
<protein>
    <submittedName>
        <fullName evidence="3">D-aminopeptidase</fullName>
    </submittedName>
</protein>
<dbReference type="KEGG" id="fgi:OP10G_3044"/>
<accession>A0A068NSS6</accession>
<feature type="binding site" evidence="2">
    <location>
        <position position="138"/>
    </location>
    <ligand>
        <name>Zn(2+)</name>
        <dbReference type="ChEBI" id="CHEBI:29105"/>
        <label>2</label>
    </ligand>
</feature>
<feature type="binding site" evidence="2">
    <location>
        <position position="8"/>
    </location>
    <ligand>
        <name>Zn(2+)</name>
        <dbReference type="ChEBI" id="CHEBI:29105"/>
        <label>1</label>
    </ligand>
</feature>
<reference evidence="3 4" key="1">
    <citation type="journal article" date="2014" name="PLoS ONE">
        <title>The first complete genome sequence of the class fimbriimonadia in the phylum armatimonadetes.</title>
        <authorList>
            <person name="Hu Z.Y."/>
            <person name="Wang Y.Z."/>
            <person name="Im W.T."/>
            <person name="Wang S.Y."/>
            <person name="Zhao G.P."/>
            <person name="Zheng H.J."/>
            <person name="Quan Z.X."/>
        </authorList>
    </citation>
    <scope>NUCLEOTIDE SEQUENCE [LARGE SCALE GENOMIC DNA]</scope>
    <source>
        <strain evidence="3">Gsoil 348</strain>
    </source>
</reference>
<feature type="binding site" evidence="2">
    <location>
        <position position="8"/>
    </location>
    <ligand>
        <name>Zn(2+)</name>
        <dbReference type="ChEBI" id="CHEBI:29105"/>
        <label>2</label>
    </ligand>
</feature>
<feature type="binding site" evidence="2">
    <location>
        <position position="10"/>
    </location>
    <ligand>
        <name>Zn(2+)</name>
        <dbReference type="ChEBI" id="CHEBI:29105"/>
        <label>1</label>
    </ligand>
</feature>
<dbReference type="eggNOG" id="COG2362">
    <property type="taxonomic scope" value="Bacteria"/>
</dbReference>
<keyword evidence="4" id="KW-1185">Reference proteome</keyword>
<evidence type="ECO:0000313" key="4">
    <source>
        <dbReference type="Proteomes" id="UP000027982"/>
    </source>
</evidence>
<dbReference type="STRING" id="661478.OP10G_3044"/>
<dbReference type="OrthoDB" id="9785420at2"/>
<dbReference type="SUPFAM" id="SSF63992">
    <property type="entry name" value="Dipeptide transport protein"/>
    <property type="match status" value="1"/>
</dbReference>
<evidence type="ECO:0000256" key="1">
    <source>
        <dbReference type="PIRSR" id="PIRSR015853-1"/>
    </source>
</evidence>
<feature type="binding site" evidence="2">
    <location>
        <position position="108"/>
    </location>
    <ligand>
        <name>Zn(2+)</name>
        <dbReference type="ChEBI" id="CHEBI:29105"/>
        <label>2</label>
    </ligand>
</feature>
<evidence type="ECO:0000256" key="2">
    <source>
        <dbReference type="PIRSR" id="PIRSR015853-2"/>
    </source>
</evidence>
<feature type="active site" description="Nucleophile" evidence="1">
    <location>
        <position position="120"/>
    </location>
</feature>
<keyword evidence="3" id="KW-0031">Aminopeptidase</keyword>
<dbReference type="Pfam" id="PF04951">
    <property type="entry name" value="Peptidase_M55"/>
    <property type="match status" value="1"/>
</dbReference>
<dbReference type="InterPro" id="IPR027476">
    <property type="entry name" value="DppA_N"/>
</dbReference>
<dbReference type="EMBL" id="CP007139">
    <property type="protein sequence ID" value="AIE86412.1"/>
    <property type="molecule type" value="Genomic_DNA"/>
</dbReference>
<dbReference type="GO" id="GO:0046872">
    <property type="term" value="F:metal ion binding"/>
    <property type="evidence" value="ECO:0007669"/>
    <property type="project" value="UniProtKB-KW"/>
</dbReference>
<gene>
    <name evidence="3" type="ORF">OP10G_3044</name>
</gene>
<feature type="binding site" evidence="2">
    <location>
        <position position="63"/>
    </location>
    <ligand>
        <name>Zn(2+)</name>
        <dbReference type="ChEBI" id="CHEBI:29105"/>
        <label>2</label>
    </ligand>
</feature>
<dbReference type="Gene3D" id="3.40.50.10780">
    <property type="entry name" value="Dipeptide transport protein"/>
    <property type="match status" value="1"/>
</dbReference>
<evidence type="ECO:0000313" key="3">
    <source>
        <dbReference type="EMBL" id="AIE86412.1"/>
    </source>
</evidence>